<dbReference type="InterPro" id="IPR017519">
    <property type="entry name" value="CHP03085"/>
</dbReference>
<name>A0A8I0LGL8_9CORY</name>
<evidence type="ECO:0000313" key="2">
    <source>
        <dbReference type="EMBL" id="MBD8028760.1"/>
    </source>
</evidence>
<dbReference type="NCBIfam" id="TIGR03083">
    <property type="entry name" value="maleylpyruvate isomerase family mycothiol-dependent enzyme"/>
    <property type="match status" value="1"/>
</dbReference>
<proteinExistence type="predicted"/>
<dbReference type="InterPro" id="IPR024344">
    <property type="entry name" value="MDMPI_metal-binding"/>
</dbReference>
<dbReference type="InterPro" id="IPR017517">
    <property type="entry name" value="Maleyloyr_isom"/>
</dbReference>
<dbReference type="EMBL" id="JACSPR010000001">
    <property type="protein sequence ID" value="MBD8028760.1"/>
    <property type="molecule type" value="Genomic_DNA"/>
</dbReference>
<reference evidence="2 3" key="1">
    <citation type="submission" date="2020-08" db="EMBL/GenBank/DDBJ databases">
        <title>A Genomic Blueprint of the Chicken Gut Microbiome.</title>
        <authorList>
            <person name="Gilroy R."/>
            <person name="Ravi A."/>
            <person name="Getino M."/>
            <person name="Pursley I."/>
            <person name="Horton D.L."/>
            <person name="Alikhan N.-F."/>
            <person name="Baker D."/>
            <person name="Gharbi K."/>
            <person name="Hall N."/>
            <person name="Watson M."/>
            <person name="Adriaenssens E.M."/>
            <person name="Foster-Nyarko E."/>
            <person name="Jarju S."/>
            <person name="Secka A."/>
            <person name="Antonio M."/>
            <person name="Oren A."/>
            <person name="Chaudhuri R."/>
            <person name="La Ragione R.M."/>
            <person name="Hildebrand F."/>
            <person name="Pallen M.J."/>
        </authorList>
    </citation>
    <scope>NUCLEOTIDE SEQUENCE [LARGE SCALE GENOMIC DNA]</scope>
    <source>
        <strain evidence="2 3">Sa1YVA5</strain>
    </source>
</reference>
<evidence type="ECO:0000259" key="1">
    <source>
        <dbReference type="Pfam" id="PF11716"/>
    </source>
</evidence>
<dbReference type="GO" id="GO:0046872">
    <property type="term" value="F:metal ion binding"/>
    <property type="evidence" value="ECO:0007669"/>
    <property type="project" value="InterPro"/>
</dbReference>
<dbReference type="Pfam" id="PF11716">
    <property type="entry name" value="MDMPI_N"/>
    <property type="match status" value="1"/>
</dbReference>
<dbReference type="InterPro" id="IPR034660">
    <property type="entry name" value="DinB/YfiT-like"/>
</dbReference>
<organism evidence="2 3">
    <name type="scientific">Corynebacterium gallinarum</name>
    <dbReference type="NCBI Taxonomy" id="2762214"/>
    <lineage>
        <taxon>Bacteria</taxon>
        <taxon>Bacillati</taxon>
        <taxon>Actinomycetota</taxon>
        <taxon>Actinomycetes</taxon>
        <taxon>Mycobacteriales</taxon>
        <taxon>Corynebacteriaceae</taxon>
        <taxon>Corynebacterium</taxon>
    </lineage>
</organism>
<evidence type="ECO:0000313" key="3">
    <source>
        <dbReference type="Proteomes" id="UP000650224"/>
    </source>
</evidence>
<accession>A0A8I0LGL8</accession>
<keyword evidence="3" id="KW-1185">Reference proteome</keyword>
<dbReference type="AlphaFoldDB" id="A0A8I0LGL8"/>
<protein>
    <submittedName>
        <fullName evidence="2">TIGR03085 family protein</fullName>
    </submittedName>
</protein>
<feature type="domain" description="Mycothiol-dependent maleylpyruvate isomerase metal-binding" evidence="1">
    <location>
        <begin position="9"/>
        <end position="102"/>
    </location>
</feature>
<dbReference type="RefSeq" id="WP_191732024.1">
    <property type="nucleotide sequence ID" value="NZ_JACSPR010000001.1"/>
</dbReference>
<gene>
    <name evidence="2" type="ORF">H9627_00215</name>
</gene>
<comment type="caution">
    <text evidence="2">The sequence shown here is derived from an EMBL/GenBank/DDBJ whole genome shotgun (WGS) entry which is preliminary data.</text>
</comment>
<dbReference type="SUPFAM" id="SSF109854">
    <property type="entry name" value="DinB/YfiT-like putative metalloenzymes"/>
    <property type="match status" value="1"/>
</dbReference>
<sequence>MTFSSSERSALAQTLLDKGPDAPTLCGDWTTRDLAVHLWIRENRPLAQVKTMLPVGGDAVEAETEKALTRPYEETVRKWAEGPRALSPWKILDPVANGVEHFVHHEDVLRGHLSPGDPVEERDLEPEHRAYLHRAIKLVAGRAIKADRPVIIDPDGFSRIVINDKPGVSPDGEAVVRISGGVGEIVMWLLGRDVVNLTISGDDSSVERLNI</sequence>
<dbReference type="NCBIfam" id="TIGR03085">
    <property type="entry name" value="TIGR03085 family metal-binding protein"/>
    <property type="match status" value="1"/>
</dbReference>
<dbReference type="Proteomes" id="UP000650224">
    <property type="component" value="Unassembled WGS sequence"/>
</dbReference>